<comment type="similarity">
    <text evidence="2">Belongs to the outer membrane factor (OMF) (TC 1.B.17) family.</text>
</comment>
<evidence type="ECO:0000256" key="1">
    <source>
        <dbReference type="ARBA" id="ARBA00004442"/>
    </source>
</evidence>
<dbReference type="Gene3D" id="1.20.1600.10">
    <property type="entry name" value="Outer membrane efflux proteins (OEP)"/>
    <property type="match status" value="1"/>
</dbReference>
<evidence type="ECO:0000256" key="6">
    <source>
        <dbReference type="ARBA" id="ARBA00023136"/>
    </source>
</evidence>
<protein>
    <submittedName>
        <fullName evidence="9">TolC family protein</fullName>
    </submittedName>
</protein>
<feature type="chain" id="PRO_5037000334" evidence="8">
    <location>
        <begin position="20"/>
        <end position="447"/>
    </location>
</feature>
<dbReference type="EMBL" id="JACSIT010000135">
    <property type="protein sequence ID" value="MBC6995390.1"/>
    <property type="molecule type" value="Genomic_DNA"/>
</dbReference>
<evidence type="ECO:0000256" key="2">
    <source>
        <dbReference type="ARBA" id="ARBA00007613"/>
    </source>
</evidence>
<comment type="subcellular location">
    <subcellularLocation>
        <location evidence="1">Cell outer membrane</location>
    </subcellularLocation>
</comment>
<name>A0A923PMZ8_9BACT</name>
<dbReference type="GO" id="GO:1990281">
    <property type="term" value="C:efflux pump complex"/>
    <property type="evidence" value="ECO:0007669"/>
    <property type="project" value="TreeGrafter"/>
</dbReference>
<dbReference type="GO" id="GO:0015562">
    <property type="term" value="F:efflux transmembrane transporter activity"/>
    <property type="evidence" value="ECO:0007669"/>
    <property type="project" value="InterPro"/>
</dbReference>
<evidence type="ECO:0000256" key="5">
    <source>
        <dbReference type="ARBA" id="ARBA00022692"/>
    </source>
</evidence>
<sequence>MRTLQLCFLIPLLCTCVSAQQSLSLSDAIQLGLANNYQIRLAQANLDVARNDDNYALTGKMPTITLGLSPGIGYRSNNNPASIVVSSSTFSYNVAPAANLNWTLFNGGRIEMTKDRLATLADLSAGQLQIQVENTLAAVINAYYNAVVQQEQLEVRQRVLGLSRDRITYQQIRAEYGQGGTFEELQARDAYLTDSTNLVVQQLNLQLAIRNLLQVVGEEDLNQELTLTTPLDEVAENYDRAGLENQLLATNSQLRTLRVNQVLASLNTRLIAAEHKPTIGLTAGVSYDYSLATGTQTFVFGDGPPDPRDLPGIGATTLNGQLGFTVNHLLFDGGARNVRTQSAKLQEITARLDVEATSQQLRATLLNTLDRYENQRAIVDLTRRLIANAEQNLNISEERLKGGTINSFDYRAIQLNYVNAEFQLLNALLNLKNTETELLRLTGQIVD</sequence>
<keyword evidence="4" id="KW-1134">Transmembrane beta strand</keyword>
<evidence type="ECO:0000256" key="7">
    <source>
        <dbReference type="ARBA" id="ARBA00023237"/>
    </source>
</evidence>
<keyword evidence="7" id="KW-0998">Cell outer membrane</keyword>
<keyword evidence="10" id="KW-1185">Reference proteome</keyword>
<dbReference type="Proteomes" id="UP000650081">
    <property type="component" value="Unassembled WGS sequence"/>
</dbReference>
<gene>
    <name evidence="9" type="ORF">H9S92_14545</name>
</gene>
<keyword evidence="6" id="KW-0472">Membrane</keyword>
<evidence type="ECO:0000313" key="10">
    <source>
        <dbReference type="Proteomes" id="UP000650081"/>
    </source>
</evidence>
<accession>A0A923PMZ8</accession>
<dbReference type="PANTHER" id="PTHR30026">
    <property type="entry name" value="OUTER MEMBRANE PROTEIN TOLC"/>
    <property type="match status" value="1"/>
</dbReference>
<reference evidence="9" key="1">
    <citation type="submission" date="2020-08" db="EMBL/GenBank/DDBJ databases">
        <title>Lewinella bacteria from marine environments.</title>
        <authorList>
            <person name="Zhong Y."/>
        </authorList>
    </citation>
    <scope>NUCLEOTIDE SEQUENCE</scope>
    <source>
        <strain evidence="9">KCTC 42187</strain>
    </source>
</reference>
<feature type="signal peptide" evidence="8">
    <location>
        <begin position="1"/>
        <end position="19"/>
    </location>
</feature>
<dbReference type="SUPFAM" id="SSF56954">
    <property type="entry name" value="Outer membrane efflux proteins (OEP)"/>
    <property type="match status" value="1"/>
</dbReference>
<keyword evidence="3" id="KW-0813">Transport</keyword>
<evidence type="ECO:0000256" key="4">
    <source>
        <dbReference type="ARBA" id="ARBA00022452"/>
    </source>
</evidence>
<keyword evidence="8" id="KW-0732">Signal</keyword>
<evidence type="ECO:0000256" key="8">
    <source>
        <dbReference type="SAM" id="SignalP"/>
    </source>
</evidence>
<dbReference type="InterPro" id="IPR003423">
    <property type="entry name" value="OMP_efflux"/>
</dbReference>
<dbReference type="GO" id="GO:0015288">
    <property type="term" value="F:porin activity"/>
    <property type="evidence" value="ECO:0007669"/>
    <property type="project" value="TreeGrafter"/>
</dbReference>
<evidence type="ECO:0000256" key="3">
    <source>
        <dbReference type="ARBA" id="ARBA00022448"/>
    </source>
</evidence>
<dbReference type="Pfam" id="PF02321">
    <property type="entry name" value="OEP"/>
    <property type="match status" value="2"/>
</dbReference>
<keyword evidence="5" id="KW-0812">Transmembrane</keyword>
<dbReference type="GO" id="GO:0009279">
    <property type="term" value="C:cell outer membrane"/>
    <property type="evidence" value="ECO:0007669"/>
    <property type="project" value="UniProtKB-SubCell"/>
</dbReference>
<dbReference type="PANTHER" id="PTHR30026:SF20">
    <property type="entry name" value="OUTER MEMBRANE PROTEIN TOLC"/>
    <property type="match status" value="1"/>
</dbReference>
<proteinExistence type="inferred from homology"/>
<dbReference type="InterPro" id="IPR051906">
    <property type="entry name" value="TolC-like"/>
</dbReference>
<dbReference type="RefSeq" id="WP_187467424.1">
    <property type="nucleotide sequence ID" value="NZ_JACSIT010000135.1"/>
</dbReference>
<comment type="caution">
    <text evidence="9">The sequence shown here is derived from an EMBL/GenBank/DDBJ whole genome shotgun (WGS) entry which is preliminary data.</text>
</comment>
<evidence type="ECO:0000313" key="9">
    <source>
        <dbReference type="EMBL" id="MBC6995390.1"/>
    </source>
</evidence>
<organism evidence="9 10">
    <name type="scientific">Neolewinella lacunae</name>
    <dbReference type="NCBI Taxonomy" id="1517758"/>
    <lineage>
        <taxon>Bacteria</taxon>
        <taxon>Pseudomonadati</taxon>
        <taxon>Bacteroidota</taxon>
        <taxon>Saprospiria</taxon>
        <taxon>Saprospirales</taxon>
        <taxon>Lewinellaceae</taxon>
        <taxon>Neolewinella</taxon>
    </lineage>
</organism>
<dbReference type="AlphaFoldDB" id="A0A923PMZ8"/>